<organism evidence="2 3">
    <name type="scientific">Daedalea quercina L-15889</name>
    <dbReference type="NCBI Taxonomy" id="1314783"/>
    <lineage>
        <taxon>Eukaryota</taxon>
        <taxon>Fungi</taxon>
        <taxon>Dikarya</taxon>
        <taxon>Basidiomycota</taxon>
        <taxon>Agaricomycotina</taxon>
        <taxon>Agaricomycetes</taxon>
        <taxon>Polyporales</taxon>
        <taxon>Fomitopsis</taxon>
    </lineage>
</organism>
<reference evidence="2 3" key="1">
    <citation type="journal article" date="2016" name="Mol. Biol. Evol.">
        <title>Comparative Genomics of Early-Diverging Mushroom-Forming Fungi Provides Insights into the Origins of Lignocellulose Decay Capabilities.</title>
        <authorList>
            <person name="Nagy L.G."/>
            <person name="Riley R."/>
            <person name="Tritt A."/>
            <person name="Adam C."/>
            <person name="Daum C."/>
            <person name="Floudas D."/>
            <person name="Sun H."/>
            <person name="Yadav J.S."/>
            <person name="Pangilinan J."/>
            <person name="Larsson K.H."/>
            <person name="Matsuura K."/>
            <person name="Barry K."/>
            <person name="Labutti K."/>
            <person name="Kuo R."/>
            <person name="Ohm R.A."/>
            <person name="Bhattacharya S.S."/>
            <person name="Shirouzu T."/>
            <person name="Yoshinaga Y."/>
            <person name="Martin F.M."/>
            <person name="Grigoriev I.V."/>
            <person name="Hibbett D.S."/>
        </authorList>
    </citation>
    <scope>NUCLEOTIDE SEQUENCE [LARGE SCALE GENOMIC DNA]</scope>
    <source>
        <strain evidence="2 3">L-15889</strain>
    </source>
</reference>
<feature type="region of interest" description="Disordered" evidence="1">
    <location>
        <begin position="12"/>
        <end position="46"/>
    </location>
</feature>
<proteinExistence type="predicted"/>
<gene>
    <name evidence="2" type="ORF">DAEQUDRAFT_158706</name>
</gene>
<dbReference type="EMBL" id="KV429048">
    <property type="protein sequence ID" value="KZT71066.1"/>
    <property type="molecule type" value="Genomic_DNA"/>
</dbReference>
<evidence type="ECO:0000256" key="1">
    <source>
        <dbReference type="SAM" id="MobiDB-lite"/>
    </source>
</evidence>
<protein>
    <submittedName>
        <fullName evidence="2">Uncharacterized protein</fullName>
    </submittedName>
</protein>
<feature type="compositionally biased region" description="Pro residues" evidence="1">
    <location>
        <begin position="33"/>
        <end position="46"/>
    </location>
</feature>
<evidence type="ECO:0000313" key="2">
    <source>
        <dbReference type="EMBL" id="KZT71066.1"/>
    </source>
</evidence>
<keyword evidence="3" id="KW-1185">Reference proteome</keyword>
<dbReference type="AlphaFoldDB" id="A0A165RR68"/>
<sequence>MWFGRLASTARVASSSAPPSCSPPSSPSSSPSLSPPPSPRSPPLPPPLPLPSLLHCSLLRPILAVAYPPGRRRHLSAHRYWLPAHRHHFTTVAFPPTLILSSHTGRLPPMASPSSLCQSSYCSLSSEPGGSADYFYFE</sequence>
<name>A0A165RR68_9APHY</name>
<accession>A0A165RR68</accession>
<evidence type="ECO:0000313" key="3">
    <source>
        <dbReference type="Proteomes" id="UP000076727"/>
    </source>
</evidence>
<dbReference type="Proteomes" id="UP000076727">
    <property type="component" value="Unassembled WGS sequence"/>
</dbReference>